<gene>
    <name evidence="1" type="ORF">H4W29_003644</name>
</gene>
<reference evidence="1 2" key="1">
    <citation type="submission" date="2020-10" db="EMBL/GenBank/DDBJ databases">
        <title>Sequencing the genomes of 1000 actinobacteria strains.</title>
        <authorList>
            <person name="Klenk H.-P."/>
        </authorList>
    </citation>
    <scope>NUCLEOTIDE SEQUENCE [LARGE SCALE GENOMIC DNA]</scope>
    <source>
        <strain evidence="1 2">DSM 7307</strain>
    </source>
</reference>
<protein>
    <submittedName>
        <fullName evidence="1">Uncharacterized protein</fullName>
    </submittedName>
</protein>
<sequence length="91" mass="10039">MTGHQEGARFALVPSGEPNVFHLTVDGKYVGTIASDDKSLSMVKPWGWRLMAADGTQGDMPLAGRSHNLDEALAEAKHAYEHHRDELSHRM</sequence>
<keyword evidence="2" id="KW-1185">Reference proteome</keyword>
<dbReference type="Proteomes" id="UP000620262">
    <property type="component" value="Unassembled WGS sequence"/>
</dbReference>
<name>A0ABR9ITE8_RHIVS</name>
<accession>A0ABR9ITE8</accession>
<organism evidence="1 2">
    <name type="scientific">Rhizobium viscosum</name>
    <name type="common">Arthrobacter viscosus</name>
    <dbReference type="NCBI Taxonomy" id="1673"/>
    <lineage>
        <taxon>Bacteria</taxon>
        <taxon>Pseudomonadati</taxon>
        <taxon>Pseudomonadota</taxon>
        <taxon>Alphaproteobacteria</taxon>
        <taxon>Hyphomicrobiales</taxon>
        <taxon>Rhizobiaceae</taxon>
        <taxon>Rhizobium/Agrobacterium group</taxon>
        <taxon>Rhizobium</taxon>
    </lineage>
</organism>
<evidence type="ECO:0000313" key="2">
    <source>
        <dbReference type="Proteomes" id="UP000620262"/>
    </source>
</evidence>
<proteinExistence type="predicted"/>
<evidence type="ECO:0000313" key="1">
    <source>
        <dbReference type="EMBL" id="MBE1506463.1"/>
    </source>
</evidence>
<dbReference type="EMBL" id="JADBEC010000001">
    <property type="protein sequence ID" value="MBE1506463.1"/>
    <property type="molecule type" value="Genomic_DNA"/>
</dbReference>
<comment type="caution">
    <text evidence="1">The sequence shown here is derived from an EMBL/GenBank/DDBJ whole genome shotgun (WGS) entry which is preliminary data.</text>
</comment>
<dbReference type="RefSeq" id="WP_192730162.1">
    <property type="nucleotide sequence ID" value="NZ_BAAAVL010000013.1"/>
</dbReference>